<evidence type="ECO:0008006" key="3">
    <source>
        <dbReference type="Google" id="ProtNLM"/>
    </source>
</evidence>
<organism evidence="1 2">
    <name type="scientific">Gluconobacter wancherniae NBRC 103581</name>
    <dbReference type="NCBI Taxonomy" id="656744"/>
    <lineage>
        <taxon>Bacteria</taxon>
        <taxon>Pseudomonadati</taxon>
        <taxon>Pseudomonadota</taxon>
        <taxon>Alphaproteobacteria</taxon>
        <taxon>Acetobacterales</taxon>
        <taxon>Acetobacteraceae</taxon>
        <taxon>Gluconobacter</taxon>
    </lineage>
</organism>
<name>A0A511B592_9PROT</name>
<dbReference type="AlphaFoldDB" id="A0A511B592"/>
<proteinExistence type="predicted"/>
<dbReference type="InterPro" id="IPR012863">
    <property type="entry name" value="DUF1636"/>
</dbReference>
<protein>
    <recommendedName>
        <fullName evidence="3">Metal-binding protein</fullName>
    </recommendedName>
</protein>
<dbReference type="CDD" id="cd02980">
    <property type="entry name" value="TRX_Fd_family"/>
    <property type="match status" value="1"/>
</dbReference>
<accession>A0A511B592</accession>
<comment type="caution">
    <text evidence="1">The sequence shown here is derived from an EMBL/GenBank/DDBJ whole genome shotgun (WGS) entry which is preliminary data.</text>
</comment>
<dbReference type="SUPFAM" id="SSF52833">
    <property type="entry name" value="Thioredoxin-like"/>
    <property type="match status" value="1"/>
</dbReference>
<dbReference type="EMBL" id="BJUZ01000001">
    <property type="protein sequence ID" value="GEK92967.1"/>
    <property type="molecule type" value="Genomic_DNA"/>
</dbReference>
<gene>
    <name evidence="1" type="ORF">GWA01_07370</name>
</gene>
<evidence type="ECO:0000313" key="1">
    <source>
        <dbReference type="EMBL" id="GEK92967.1"/>
    </source>
</evidence>
<dbReference type="Pfam" id="PF07845">
    <property type="entry name" value="DUF1636"/>
    <property type="match status" value="1"/>
</dbReference>
<keyword evidence="2" id="KW-1185">Reference proteome</keyword>
<dbReference type="InterPro" id="IPR036249">
    <property type="entry name" value="Thioredoxin-like_sf"/>
</dbReference>
<evidence type="ECO:0000313" key="2">
    <source>
        <dbReference type="Proteomes" id="UP000321230"/>
    </source>
</evidence>
<sequence length="101" mass="10802">MGANLHDALLASAEGRNIDVRKVECLSACSSGCTAVVSMPGKWAWLLGRLTPEKSDDILEYLKLYEASRTGTVMPSKRPASLSDMVLGRIPAALIALQEPS</sequence>
<dbReference type="Proteomes" id="UP000321230">
    <property type="component" value="Unassembled WGS sequence"/>
</dbReference>
<reference evidence="1 2" key="1">
    <citation type="submission" date="2019-07" db="EMBL/GenBank/DDBJ databases">
        <title>Whole genome shotgun sequence of Gluconobacter wancherniae NBRC 103581.</title>
        <authorList>
            <person name="Hosoyama A."/>
            <person name="Uohara A."/>
            <person name="Ohji S."/>
            <person name="Ichikawa N."/>
        </authorList>
    </citation>
    <scope>NUCLEOTIDE SEQUENCE [LARGE SCALE GENOMIC DNA]</scope>
    <source>
        <strain evidence="1 2">NBRC 103581</strain>
    </source>
</reference>